<keyword evidence="2" id="KW-0547">Nucleotide-binding</keyword>
<evidence type="ECO:0000259" key="4">
    <source>
        <dbReference type="Pfam" id="PF00005"/>
    </source>
</evidence>
<keyword evidence="1" id="KW-0813">Transport</keyword>
<gene>
    <name evidence="5" type="ORF">J2S00_003324</name>
</gene>
<feature type="domain" description="ABC transporter" evidence="4">
    <location>
        <begin position="21"/>
        <end position="108"/>
    </location>
</feature>
<evidence type="ECO:0000256" key="3">
    <source>
        <dbReference type="ARBA" id="ARBA00022840"/>
    </source>
</evidence>
<dbReference type="InterPro" id="IPR051782">
    <property type="entry name" value="ABC_Transporter_VariousFunc"/>
</dbReference>
<dbReference type="PANTHER" id="PTHR42939">
    <property type="entry name" value="ABC TRANSPORTER ATP-BINDING PROTEIN ALBC-RELATED"/>
    <property type="match status" value="1"/>
</dbReference>
<keyword evidence="3" id="KW-0067">ATP-binding</keyword>
<dbReference type="Gene3D" id="3.40.50.300">
    <property type="entry name" value="P-loop containing nucleotide triphosphate hydrolases"/>
    <property type="match status" value="1"/>
</dbReference>
<dbReference type="PANTHER" id="PTHR42939:SF1">
    <property type="entry name" value="ABC TRANSPORTER ATP-BINDING PROTEIN ALBC-RELATED"/>
    <property type="match status" value="1"/>
</dbReference>
<dbReference type="SUPFAM" id="SSF52540">
    <property type="entry name" value="P-loop containing nucleoside triphosphate hydrolases"/>
    <property type="match status" value="1"/>
</dbReference>
<evidence type="ECO:0000256" key="1">
    <source>
        <dbReference type="ARBA" id="ARBA00022448"/>
    </source>
</evidence>
<sequence>METVLKVDKLGKSFKNTQVIRDISFEVQKGEIMAILGPNGAGKSTTIRNIMGIIYPDEGTITFNSHGEILRHKIGYLPEERGLYKNVKVMDILLYLAELKDYPLHKVENHEQKNQILYLNGSKKCCS</sequence>
<evidence type="ECO:0000313" key="6">
    <source>
        <dbReference type="Proteomes" id="UP001232445"/>
    </source>
</evidence>
<evidence type="ECO:0000313" key="5">
    <source>
        <dbReference type="EMBL" id="MDQ0340509.1"/>
    </source>
</evidence>
<dbReference type="Pfam" id="PF00005">
    <property type="entry name" value="ABC_tran"/>
    <property type="match status" value="1"/>
</dbReference>
<dbReference type="InterPro" id="IPR003439">
    <property type="entry name" value="ABC_transporter-like_ATP-bd"/>
</dbReference>
<dbReference type="EMBL" id="JAUSUQ010000014">
    <property type="protein sequence ID" value="MDQ0340509.1"/>
    <property type="molecule type" value="Genomic_DNA"/>
</dbReference>
<organism evidence="5 6">
    <name type="scientific">Caldalkalibacillus uzonensis</name>
    <dbReference type="NCBI Taxonomy" id="353224"/>
    <lineage>
        <taxon>Bacteria</taxon>
        <taxon>Bacillati</taxon>
        <taxon>Bacillota</taxon>
        <taxon>Bacilli</taxon>
        <taxon>Bacillales</taxon>
        <taxon>Bacillaceae</taxon>
        <taxon>Caldalkalibacillus</taxon>
    </lineage>
</organism>
<dbReference type="InterPro" id="IPR027417">
    <property type="entry name" value="P-loop_NTPase"/>
</dbReference>
<comment type="caution">
    <text evidence="5">The sequence shown here is derived from an EMBL/GenBank/DDBJ whole genome shotgun (WGS) entry which is preliminary data.</text>
</comment>
<name>A0ABU0CVQ9_9BACI</name>
<proteinExistence type="predicted"/>
<evidence type="ECO:0000256" key="2">
    <source>
        <dbReference type="ARBA" id="ARBA00022741"/>
    </source>
</evidence>
<protein>
    <submittedName>
        <fullName evidence="5">ABC-type uncharacterized transport system ATPase subunit</fullName>
    </submittedName>
</protein>
<accession>A0ABU0CVQ9</accession>
<keyword evidence="6" id="KW-1185">Reference proteome</keyword>
<reference evidence="5 6" key="1">
    <citation type="submission" date="2023-07" db="EMBL/GenBank/DDBJ databases">
        <title>Genomic Encyclopedia of Type Strains, Phase IV (KMG-IV): sequencing the most valuable type-strain genomes for metagenomic binning, comparative biology and taxonomic classification.</title>
        <authorList>
            <person name="Goeker M."/>
        </authorList>
    </citation>
    <scope>NUCLEOTIDE SEQUENCE [LARGE SCALE GENOMIC DNA]</scope>
    <source>
        <strain evidence="5 6">DSM 17740</strain>
    </source>
</reference>
<dbReference type="Proteomes" id="UP001232445">
    <property type="component" value="Unassembled WGS sequence"/>
</dbReference>